<evidence type="ECO:0000256" key="1">
    <source>
        <dbReference type="ARBA" id="ARBA00009437"/>
    </source>
</evidence>
<accession>A0ABU4RLZ9</accession>
<dbReference type="PROSITE" id="PS50931">
    <property type="entry name" value="HTH_LYSR"/>
    <property type="match status" value="1"/>
</dbReference>
<evidence type="ECO:0000259" key="5">
    <source>
        <dbReference type="PROSITE" id="PS50931"/>
    </source>
</evidence>
<dbReference type="Gene3D" id="1.10.10.10">
    <property type="entry name" value="Winged helix-like DNA-binding domain superfamily/Winged helix DNA-binding domain"/>
    <property type="match status" value="1"/>
</dbReference>
<protein>
    <submittedName>
        <fullName evidence="6">LysR family transcriptional regulator</fullName>
    </submittedName>
</protein>
<dbReference type="Pfam" id="PF03466">
    <property type="entry name" value="LysR_substrate"/>
    <property type="match status" value="1"/>
</dbReference>
<name>A0ABU4RLZ9_9HYPH</name>
<evidence type="ECO:0000313" key="7">
    <source>
        <dbReference type="Proteomes" id="UP001274321"/>
    </source>
</evidence>
<dbReference type="PANTHER" id="PTHR30346">
    <property type="entry name" value="TRANSCRIPTIONAL DUAL REGULATOR HCAR-RELATED"/>
    <property type="match status" value="1"/>
</dbReference>
<dbReference type="Proteomes" id="UP001274321">
    <property type="component" value="Unassembled WGS sequence"/>
</dbReference>
<organism evidence="6 7">
    <name type="scientific">Terrihabitans rhizophilus</name>
    <dbReference type="NCBI Taxonomy" id="3092662"/>
    <lineage>
        <taxon>Bacteria</taxon>
        <taxon>Pseudomonadati</taxon>
        <taxon>Pseudomonadota</taxon>
        <taxon>Alphaproteobacteria</taxon>
        <taxon>Hyphomicrobiales</taxon>
        <taxon>Terrihabitans</taxon>
    </lineage>
</organism>
<comment type="caution">
    <text evidence="6">The sequence shown here is derived from an EMBL/GenBank/DDBJ whole genome shotgun (WGS) entry which is preliminary data.</text>
</comment>
<keyword evidence="3" id="KW-0238">DNA-binding</keyword>
<evidence type="ECO:0000313" key="6">
    <source>
        <dbReference type="EMBL" id="MDX6805850.1"/>
    </source>
</evidence>
<dbReference type="SUPFAM" id="SSF53850">
    <property type="entry name" value="Periplasmic binding protein-like II"/>
    <property type="match status" value="1"/>
</dbReference>
<reference evidence="6 7" key="1">
    <citation type="submission" date="2023-11" db="EMBL/GenBank/DDBJ databases">
        <authorList>
            <person name="Bao R."/>
        </authorList>
    </citation>
    <scope>NUCLEOTIDE SEQUENCE [LARGE SCALE GENOMIC DNA]</scope>
    <source>
        <strain evidence="6 7">PJ23</strain>
    </source>
</reference>
<dbReference type="SUPFAM" id="SSF46785">
    <property type="entry name" value="Winged helix' DNA-binding domain"/>
    <property type="match status" value="1"/>
</dbReference>
<dbReference type="InterPro" id="IPR000847">
    <property type="entry name" value="LysR_HTH_N"/>
</dbReference>
<evidence type="ECO:0000256" key="4">
    <source>
        <dbReference type="ARBA" id="ARBA00023163"/>
    </source>
</evidence>
<gene>
    <name evidence="6" type="ORF">SCD90_07225</name>
</gene>
<proteinExistence type="inferred from homology"/>
<comment type="similarity">
    <text evidence="1">Belongs to the LysR transcriptional regulatory family.</text>
</comment>
<dbReference type="Pfam" id="PF00126">
    <property type="entry name" value="HTH_1"/>
    <property type="match status" value="1"/>
</dbReference>
<dbReference type="Gene3D" id="3.40.190.10">
    <property type="entry name" value="Periplasmic binding protein-like II"/>
    <property type="match status" value="2"/>
</dbReference>
<dbReference type="PRINTS" id="PR00039">
    <property type="entry name" value="HTHLYSR"/>
</dbReference>
<dbReference type="InterPro" id="IPR005119">
    <property type="entry name" value="LysR_subst-bd"/>
</dbReference>
<evidence type="ECO:0000256" key="3">
    <source>
        <dbReference type="ARBA" id="ARBA00023125"/>
    </source>
</evidence>
<sequence length="307" mass="34020">MFELSQLRCFVAAAEELHFGRAAARLNLTQPPLSRQIQLLEHILEVRLFDRTSRSVQLTRAGQNFLPEARRLLRFADAAALAARRTARGEAGSVSLGFTAVSGYEFLPRLITLFRAEAPDIDLVLREMVSADQIEALTSGRIDIGLIRAPFDRREFNSFCVVREPLVLAAPVDHRLASAADVTLEDLDREPFIAYSPYEARYFYDLLATSFGEAGIQPSYVQFISQIHSVLGLVRAGLGLALVPASAANLRFDGVVLRPMHTKRLAELHMAWRRQNTDPAIETLTGLVMSYMPDATVDLNAARGKPA</sequence>
<dbReference type="InterPro" id="IPR036390">
    <property type="entry name" value="WH_DNA-bd_sf"/>
</dbReference>
<dbReference type="PANTHER" id="PTHR30346:SF0">
    <property type="entry name" value="HCA OPERON TRANSCRIPTIONAL ACTIVATOR HCAR"/>
    <property type="match status" value="1"/>
</dbReference>
<keyword evidence="4" id="KW-0804">Transcription</keyword>
<dbReference type="RefSeq" id="WP_319843975.1">
    <property type="nucleotide sequence ID" value="NZ_JAXAFJ010000003.1"/>
</dbReference>
<keyword evidence="7" id="KW-1185">Reference proteome</keyword>
<dbReference type="InterPro" id="IPR036388">
    <property type="entry name" value="WH-like_DNA-bd_sf"/>
</dbReference>
<evidence type="ECO:0000256" key="2">
    <source>
        <dbReference type="ARBA" id="ARBA00023015"/>
    </source>
</evidence>
<dbReference type="EMBL" id="JAXAFJ010000003">
    <property type="protein sequence ID" value="MDX6805850.1"/>
    <property type="molecule type" value="Genomic_DNA"/>
</dbReference>
<feature type="domain" description="HTH lysR-type" evidence="5">
    <location>
        <begin position="2"/>
        <end position="59"/>
    </location>
</feature>
<keyword evidence="2" id="KW-0805">Transcription regulation</keyword>